<evidence type="ECO:0000313" key="4">
    <source>
        <dbReference type="Proteomes" id="UP000311919"/>
    </source>
</evidence>
<dbReference type="InterPro" id="IPR036236">
    <property type="entry name" value="Znf_C2H2_sf"/>
</dbReference>
<keyword evidence="1" id="KW-0479">Metal-binding</keyword>
<dbReference type="Proteomes" id="UP000311919">
    <property type="component" value="Unassembled WGS sequence"/>
</dbReference>
<dbReference type="GO" id="GO:0006355">
    <property type="term" value="P:regulation of DNA-templated transcription"/>
    <property type="evidence" value="ECO:0007669"/>
    <property type="project" value="TreeGrafter"/>
</dbReference>
<evidence type="ECO:0000313" key="3">
    <source>
        <dbReference type="EMBL" id="TNN12218.1"/>
    </source>
</evidence>
<dbReference type="InterPro" id="IPR040436">
    <property type="entry name" value="Disconnected-like"/>
</dbReference>
<feature type="domain" description="C2H2-type" evidence="2">
    <location>
        <begin position="21"/>
        <end position="49"/>
    </location>
</feature>
<name>A0A4Z2D6Z1_SCHJA</name>
<comment type="caution">
    <text evidence="3">The sequence shown here is derived from an EMBL/GenBank/DDBJ whole genome shotgun (WGS) entry which is preliminary data.</text>
</comment>
<keyword evidence="4" id="KW-1185">Reference proteome</keyword>
<dbReference type="EMBL" id="SKCS01000253">
    <property type="protein sequence ID" value="TNN12218.1"/>
    <property type="molecule type" value="Genomic_DNA"/>
</dbReference>
<dbReference type="PANTHER" id="PTHR15021">
    <property type="entry name" value="DISCONNECTED-RELATED"/>
    <property type="match status" value="1"/>
</dbReference>
<dbReference type="PROSITE" id="PS50157">
    <property type="entry name" value="ZINC_FINGER_C2H2_2"/>
    <property type="match status" value="1"/>
</dbReference>
<dbReference type="PANTHER" id="PTHR15021:SF0">
    <property type="entry name" value="DISCO-RELATED, ISOFORM A-RELATED"/>
    <property type="match status" value="1"/>
</dbReference>
<sequence>MNKNQNFKKVKNYEKRNKKRVLCPNCKKTFCDKGALKIHHSAVHLKEMHKCTINECNMWFSSRRSRNRHSANPNPRLHMAHINRTKNKENHNDIIL</sequence>
<reference evidence="3 4" key="1">
    <citation type="submission" date="2019-03" db="EMBL/GenBank/DDBJ databases">
        <title>An improved genome assembly of the fluke Schistosoma japonicum.</title>
        <authorList>
            <person name="Hu W."/>
            <person name="Luo F."/>
            <person name="Yin M."/>
            <person name="Mo X."/>
            <person name="Sun C."/>
            <person name="Wu Q."/>
            <person name="Zhu B."/>
            <person name="Xiang M."/>
            <person name="Wang J."/>
            <person name="Wang Y."/>
            <person name="Zhang T."/>
            <person name="Xu B."/>
            <person name="Zheng H."/>
            <person name="Feng Z."/>
        </authorList>
    </citation>
    <scope>NUCLEOTIDE SEQUENCE [LARGE SCALE GENOMIC DNA]</scope>
    <source>
        <strain evidence="3">HuSjv2</strain>
        <tissue evidence="3">Worms</tissue>
    </source>
</reference>
<dbReference type="GO" id="GO:0005634">
    <property type="term" value="C:nucleus"/>
    <property type="evidence" value="ECO:0007669"/>
    <property type="project" value="TreeGrafter"/>
</dbReference>
<protein>
    <submittedName>
        <fullName evidence="3">Protein disconnected</fullName>
    </submittedName>
</protein>
<dbReference type="SUPFAM" id="SSF57667">
    <property type="entry name" value="beta-beta-alpha zinc fingers"/>
    <property type="match status" value="1"/>
</dbReference>
<proteinExistence type="predicted"/>
<evidence type="ECO:0000259" key="2">
    <source>
        <dbReference type="PROSITE" id="PS50157"/>
    </source>
</evidence>
<dbReference type="AlphaFoldDB" id="A0A4Z2D6Z1"/>
<dbReference type="InterPro" id="IPR013087">
    <property type="entry name" value="Znf_C2H2_type"/>
</dbReference>
<dbReference type="Gene3D" id="3.30.160.60">
    <property type="entry name" value="Classic Zinc Finger"/>
    <property type="match status" value="1"/>
</dbReference>
<dbReference type="GO" id="GO:0008270">
    <property type="term" value="F:zinc ion binding"/>
    <property type="evidence" value="ECO:0007669"/>
    <property type="project" value="UniProtKB-KW"/>
</dbReference>
<dbReference type="OrthoDB" id="10070972at2759"/>
<dbReference type="PROSITE" id="PS00028">
    <property type="entry name" value="ZINC_FINGER_C2H2_1"/>
    <property type="match status" value="1"/>
</dbReference>
<accession>A0A4Z2D6Z1</accession>
<keyword evidence="1" id="KW-0863">Zinc-finger</keyword>
<dbReference type="SMART" id="SM00355">
    <property type="entry name" value="ZnF_C2H2"/>
    <property type="match status" value="2"/>
</dbReference>
<evidence type="ECO:0000256" key="1">
    <source>
        <dbReference type="PROSITE-ProRule" id="PRU00042"/>
    </source>
</evidence>
<keyword evidence="1" id="KW-0862">Zinc</keyword>
<organism evidence="3 4">
    <name type="scientific">Schistosoma japonicum</name>
    <name type="common">Blood fluke</name>
    <dbReference type="NCBI Taxonomy" id="6182"/>
    <lineage>
        <taxon>Eukaryota</taxon>
        <taxon>Metazoa</taxon>
        <taxon>Spiralia</taxon>
        <taxon>Lophotrochozoa</taxon>
        <taxon>Platyhelminthes</taxon>
        <taxon>Trematoda</taxon>
        <taxon>Digenea</taxon>
        <taxon>Strigeidida</taxon>
        <taxon>Schistosomatoidea</taxon>
        <taxon>Schistosomatidae</taxon>
        <taxon>Schistosoma</taxon>
    </lineage>
</organism>
<gene>
    <name evidence="3" type="ORF">EWB00_003993</name>
</gene>